<accession>A0A081CM78</accession>
<dbReference type="GeneID" id="26306807"/>
<sequence>MHAFAWSSIRLSRSGKVSRRIDRQTADGQTARPPPSARSAARPLDRSTTRPHVRTSAGVSPSVSPPLRLVTVLTGSVKSPGRHCAAAAAARAPIGTTVRTRFHSGHLLLAPPHHQPPLRLRSASALSSFRLSARLPHFLPLLLLLLITTTRNPLLLISYLGSSACRRPSHHSKASGSTSSGPPRFVSNRAPRRLSWLNIAKPRHSDSSASDSLSYLQTTWLHFIPPTQASSLREHLESSLPTLSILLARRPYLCTLCTSIATSHAFARFRTLRTHSARHHPCRRRAHICCQAHPLVHVHVHVHVHFQRSPAAPGPHPPSSRHPDSTTLPPSLHQTDRLTHHSGIARILIASRFHLCHRNTSTRSSSSLTPWPALPDVSSLASLRSTHLDALPPAASVPFRQHGVRLARLGPCSPPPCPWRAAATRVLDV</sequence>
<keyword evidence="2" id="KW-1185">Reference proteome</keyword>
<gene>
    <name evidence="1" type="ORF">PAN0_021c6003</name>
</gene>
<dbReference type="Proteomes" id="UP000053758">
    <property type="component" value="Unassembled WGS sequence"/>
</dbReference>
<dbReference type="AlphaFoldDB" id="A0A081CM78"/>
<dbReference type="RefSeq" id="XP_014653986.1">
    <property type="nucleotide sequence ID" value="XM_014798500.1"/>
</dbReference>
<evidence type="ECO:0000313" key="2">
    <source>
        <dbReference type="Proteomes" id="UP000053758"/>
    </source>
</evidence>
<dbReference type="HOGENOM" id="CLU_639336_0_0_1"/>
<proteinExistence type="predicted"/>
<evidence type="ECO:0000313" key="1">
    <source>
        <dbReference type="EMBL" id="GAK67774.1"/>
    </source>
</evidence>
<organism evidence="1 2">
    <name type="scientific">Pseudozyma antarctica</name>
    <name type="common">Yeast</name>
    <name type="synonym">Candida antarctica</name>
    <dbReference type="NCBI Taxonomy" id="84753"/>
    <lineage>
        <taxon>Eukaryota</taxon>
        <taxon>Fungi</taxon>
        <taxon>Dikarya</taxon>
        <taxon>Basidiomycota</taxon>
        <taxon>Ustilaginomycotina</taxon>
        <taxon>Ustilaginomycetes</taxon>
        <taxon>Ustilaginales</taxon>
        <taxon>Ustilaginaceae</taxon>
        <taxon>Moesziomyces</taxon>
    </lineage>
</organism>
<name>A0A081CM78_PSEA2</name>
<dbReference type="EMBL" id="DF830088">
    <property type="protein sequence ID" value="GAK67774.1"/>
    <property type="molecule type" value="Genomic_DNA"/>
</dbReference>
<protein>
    <submittedName>
        <fullName evidence="1">Uncharacterized protein</fullName>
    </submittedName>
</protein>
<reference evidence="2" key="1">
    <citation type="journal article" date="2014" name="Genome Announc.">
        <title>Draft Genome Sequence of the Yeast Pseudozyma antarctica Type Strain JCM10317, a Producer of the Glycolipid Biosurfactants, Mannosylerythritol Lipids.</title>
        <authorList>
            <person name="Saika A."/>
            <person name="Koike H."/>
            <person name="Hori T."/>
            <person name="Fukuoka T."/>
            <person name="Sato S."/>
            <person name="Habe H."/>
            <person name="Kitamoto D."/>
            <person name="Morita T."/>
        </authorList>
    </citation>
    <scope>NUCLEOTIDE SEQUENCE [LARGE SCALE GENOMIC DNA]</scope>
    <source>
        <strain evidence="2">JCM 10317</strain>
    </source>
</reference>